<dbReference type="CDD" id="cd04056">
    <property type="entry name" value="Peptidases_S53"/>
    <property type="match status" value="1"/>
</dbReference>
<evidence type="ECO:0000256" key="4">
    <source>
        <dbReference type="ARBA" id="ARBA00022801"/>
    </source>
</evidence>
<evidence type="ECO:0000256" key="6">
    <source>
        <dbReference type="ARBA" id="ARBA00022837"/>
    </source>
</evidence>
<dbReference type="InterPro" id="IPR050819">
    <property type="entry name" value="Tripeptidyl-peptidase_I"/>
</dbReference>
<sequence length="651" mass="67062">MQRIHRSCLALAAATTLVAATTVSAFAAPSGSGRTVLGDSVAPWATAAHRLGASATATTVDFRVYLGLHGDAASFATAVSTPGNPAYGHFLSGADFRARYSPTQGDVNAVTSWLKAQGFKVGHVPDNHRYVEAVGTVAQAASAFSTSFSDYSFAGATLRSNATPLSLPSSLPAVQAVVGLDESAALTQPQASPSAPPPDVFVNGRPCSDWWGQKTVQNTATPDGTTLPSTPSAFAPCGYAGAQLQGAYGLSGAIGSGTDGSGVTVAVVDAYASPTIVQDVETYSAKHGLPSLSGHFSQVVAPGTFTRPQNTRQDPQGWSGEETLDIEAVHTMAPGADIVYVGSPNNYQDMDAALNHVVDSHLADIVTNSYGFSSEALPRGYIKPMNDTLIQAAATGISVFFSSGDNGDETDGVAGATPTPDWPASSPWVTAVGGTSLGVSQSNGRVFELGWETGKSKLSNGAWTTPAYLYGSGGGTSRLFSQPAYQAGVVPSALSQRYGGAAMRVVPDVAAVGDPTTGMLVGQTQRFPDGHDAYSEYRIGGTSLSSPLYAGMFALAVQKAGHAFGLANPALYAARSATLDITKADLGSYPGAVRVDYVNGVDASNGYTYTARWFDRDDNLTIHVRPGYDDVTGLGSPTGQAWLDSLATYGG</sequence>
<evidence type="ECO:0000256" key="2">
    <source>
        <dbReference type="ARBA" id="ARBA00022670"/>
    </source>
</evidence>
<dbReference type="InterPro" id="IPR015366">
    <property type="entry name" value="S53_propep"/>
</dbReference>
<dbReference type="GO" id="GO:0008240">
    <property type="term" value="F:tripeptidyl-peptidase activity"/>
    <property type="evidence" value="ECO:0007669"/>
    <property type="project" value="TreeGrafter"/>
</dbReference>
<keyword evidence="2" id="KW-0645">Protease</keyword>
<comment type="cofactor">
    <cofactor evidence="1">
        <name>Ca(2+)</name>
        <dbReference type="ChEBI" id="CHEBI:29108"/>
    </cofactor>
</comment>
<dbReference type="GO" id="GO:0046872">
    <property type="term" value="F:metal ion binding"/>
    <property type="evidence" value="ECO:0007669"/>
    <property type="project" value="UniProtKB-KW"/>
</dbReference>
<dbReference type="Proteomes" id="UP000319514">
    <property type="component" value="Unassembled WGS sequence"/>
</dbReference>
<organism evidence="10 11">
    <name type="scientific">Oryzihumus leptocrescens</name>
    <dbReference type="NCBI Taxonomy" id="297536"/>
    <lineage>
        <taxon>Bacteria</taxon>
        <taxon>Bacillati</taxon>
        <taxon>Actinomycetota</taxon>
        <taxon>Actinomycetes</taxon>
        <taxon>Micrococcales</taxon>
        <taxon>Intrasporangiaceae</taxon>
        <taxon>Oryzihumus</taxon>
    </lineage>
</organism>
<reference evidence="10 11" key="1">
    <citation type="submission" date="2019-06" db="EMBL/GenBank/DDBJ databases">
        <title>Sequencing the genomes of 1000 actinobacteria strains.</title>
        <authorList>
            <person name="Klenk H.-P."/>
        </authorList>
    </citation>
    <scope>NUCLEOTIDE SEQUENCE [LARGE SCALE GENOMIC DNA]</scope>
    <source>
        <strain evidence="10 11">DSM 18082</strain>
    </source>
</reference>
<evidence type="ECO:0000313" key="11">
    <source>
        <dbReference type="Proteomes" id="UP000319514"/>
    </source>
</evidence>
<comment type="caution">
    <text evidence="10">The sequence shown here is derived from an EMBL/GenBank/DDBJ whole genome shotgun (WGS) entry which is preliminary data.</text>
</comment>
<keyword evidence="8" id="KW-0732">Signal</keyword>
<keyword evidence="4" id="KW-0378">Hydrolase</keyword>
<dbReference type="GO" id="GO:0006508">
    <property type="term" value="P:proteolysis"/>
    <property type="evidence" value="ECO:0007669"/>
    <property type="project" value="UniProtKB-KW"/>
</dbReference>
<feature type="chain" id="PRO_5022047269" evidence="8">
    <location>
        <begin position="28"/>
        <end position="651"/>
    </location>
</feature>
<feature type="signal peptide" evidence="8">
    <location>
        <begin position="1"/>
        <end position="27"/>
    </location>
</feature>
<protein>
    <submittedName>
        <fullName evidence="10">Subtilase family protein</fullName>
    </submittedName>
</protein>
<dbReference type="Gene3D" id="3.40.50.200">
    <property type="entry name" value="Peptidase S8/S53 domain"/>
    <property type="match status" value="1"/>
</dbReference>
<dbReference type="PROSITE" id="PS00138">
    <property type="entry name" value="SUBTILASE_SER"/>
    <property type="match status" value="1"/>
</dbReference>
<evidence type="ECO:0000259" key="9">
    <source>
        <dbReference type="PROSITE" id="PS51695"/>
    </source>
</evidence>
<evidence type="ECO:0000256" key="1">
    <source>
        <dbReference type="ARBA" id="ARBA00001913"/>
    </source>
</evidence>
<proteinExistence type="predicted"/>
<dbReference type="SUPFAM" id="SSF54897">
    <property type="entry name" value="Protease propeptides/inhibitors"/>
    <property type="match status" value="1"/>
</dbReference>
<dbReference type="PANTHER" id="PTHR14218">
    <property type="entry name" value="PROTEASE S8 TRIPEPTIDYL PEPTIDASE I CLN2"/>
    <property type="match status" value="1"/>
</dbReference>
<dbReference type="InterPro" id="IPR030400">
    <property type="entry name" value="Sedolisin_dom"/>
</dbReference>
<keyword evidence="6" id="KW-0106">Calcium</keyword>
<dbReference type="AlphaFoldDB" id="A0A542ZJU9"/>
<feature type="domain" description="Peptidase S53" evidence="9">
    <location>
        <begin position="238"/>
        <end position="649"/>
    </location>
</feature>
<dbReference type="InterPro" id="IPR036852">
    <property type="entry name" value="Peptidase_S8/S53_dom_sf"/>
</dbReference>
<keyword evidence="5" id="KW-0720">Serine protease</keyword>
<evidence type="ECO:0000256" key="5">
    <source>
        <dbReference type="ARBA" id="ARBA00022825"/>
    </source>
</evidence>
<evidence type="ECO:0000256" key="8">
    <source>
        <dbReference type="SAM" id="SignalP"/>
    </source>
</evidence>
<dbReference type="SMART" id="SM00944">
    <property type="entry name" value="Pro-kuma_activ"/>
    <property type="match status" value="1"/>
</dbReference>
<evidence type="ECO:0000256" key="3">
    <source>
        <dbReference type="ARBA" id="ARBA00022723"/>
    </source>
</evidence>
<gene>
    <name evidence="10" type="ORF">FB474_2009</name>
</gene>
<dbReference type="RefSeq" id="WP_221632500.1">
    <property type="nucleotide sequence ID" value="NZ_BAAAKX010000002.1"/>
</dbReference>
<dbReference type="Pfam" id="PF00082">
    <property type="entry name" value="Peptidase_S8"/>
    <property type="match status" value="1"/>
</dbReference>
<evidence type="ECO:0000256" key="7">
    <source>
        <dbReference type="ARBA" id="ARBA00023145"/>
    </source>
</evidence>
<evidence type="ECO:0000313" key="10">
    <source>
        <dbReference type="EMBL" id="TQL60613.1"/>
    </source>
</evidence>
<dbReference type="PROSITE" id="PS51695">
    <property type="entry name" value="SEDOLISIN"/>
    <property type="match status" value="1"/>
</dbReference>
<dbReference type="GO" id="GO:0004252">
    <property type="term" value="F:serine-type endopeptidase activity"/>
    <property type="evidence" value="ECO:0007669"/>
    <property type="project" value="InterPro"/>
</dbReference>
<dbReference type="PANTHER" id="PTHR14218:SF15">
    <property type="entry name" value="TRIPEPTIDYL-PEPTIDASE 1"/>
    <property type="match status" value="1"/>
</dbReference>
<dbReference type="CDD" id="cd11377">
    <property type="entry name" value="Pro-peptidase_S53"/>
    <property type="match status" value="1"/>
</dbReference>
<dbReference type="EMBL" id="VFOQ01000001">
    <property type="protein sequence ID" value="TQL60613.1"/>
    <property type="molecule type" value="Genomic_DNA"/>
</dbReference>
<dbReference type="InterPro" id="IPR000209">
    <property type="entry name" value="Peptidase_S8/S53_dom"/>
</dbReference>
<dbReference type="SUPFAM" id="SSF52743">
    <property type="entry name" value="Subtilisin-like"/>
    <property type="match status" value="1"/>
</dbReference>
<dbReference type="InterPro" id="IPR023828">
    <property type="entry name" value="Peptidase_S8_Ser-AS"/>
</dbReference>
<dbReference type="Pfam" id="PF09286">
    <property type="entry name" value="Pro-kuma_activ"/>
    <property type="match status" value="1"/>
</dbReference>
<keyword evidence="7" id="KW-0865">Zymogen</keyword>
<keyword evidence="11" id="KW-1185">Reference proteome</keyword>
<accession>A0A542ZJU9</accession>
<name>A0A542ZJU9_9MICO</name>
<keyword evidence="3" id="KW-0479">Metal-binding</keyword>